<feature type="compositionally biased region" description="Basic and acidic residues" evidence="1">
    <location>
        <begin position="43"/>
        <end position="53"/>
    </location>
</feature>
<comment type="caution">
    <text evidence="2">The sequence shown here is derived from an EMBL/GenBank/DDBJ whole genome shotgun (WGS) entry which is preliminary data.</text>
</comment>
<proteinExistence type="predicted"/>
<keyword evidence="3" id="KW-1185">Reference proteome</keyword>
<feature type="region of interest" description="Disordered" evidence="1">
    <location>
        <begin position="15"/>
        <end position="82"/>
    </location>
</feature>
<reference evidence="2" key="1">
    <citation type="submission" date="2023-07" db="EMBL/GenBank/DDBJ databases">
        <authorList>
            <consortium name="AG Swart"/>
            <person name="Singh M."/>
            <person name="Singh A."/>
            <person name="Seah K."/>
            <person name="Emmerich C."/>
        </authorList>
    </citation>
    <scope>NUCLEOTIDE SEQUENCE</scope>
    <source>
        <strain evidence="2">DP1</strain>
    </source>
</reference>
<evidence type="ECO:0000313" key="3">
    <source>
        <dbReference type="Proteomes" id="UP001295684"/>
    </source>
</evidence>
<name>A0AAD1XPN3_EUPCR</name>
<dbReference type="AlphaFoldDB" id="A0AAD1XPN3"/>
<evidence type="ECO:0000313" key="2">
    <source>
        <dbReference type="EMBL" id="CAI2376623.1"/>
    </source>
</evidence>
<organism evidence="2 3">
    <name type="scientific">Euplotes crassus</name>
    <dbReference type="NCBI Taxonomy" id="5936"/>
    <lineage>
        <taxon>Eukaryota</taxon>
        <taxon>Sar</taxon>
        <taxon>Alveolata</taxon>
        <taxon>Ciliophora</taxon>
        <taxon>Intramacronucleata</taxon>
        <taxon>Spirotrichea</taxon>
        <taxon>Hypotrichia</taxon>
        <taxon>Euplotida</taxon>
        <taxon>Euplotidae</taxon>
        <taxon>Moneuplotes</taxon>
    </lineage>
</organism>
<dbReference type="Proteomes" id="UP001295684">
    <property type="component" value="Unassembled WGS sequence"/>
</dbReference>
<gene>
    <name evidence="2" type="ORF">ECRASSUSDP1_LOCUS17993</name>
</gene>
<accession>A0AAD1XPN3</accession>
<protein>
    <submittedName>
        <fullName evidence="2">Uncharacterized protein</fullName>
    </submittedName>
</protein>
<evidence type="ECO:0000256" key="1">
    <source>
        <dbReference type="SAM" id="MobiDB-lite"/>
    </source>
</evidence>
<sequence length="276" mass="31501">MGCSNARTVTIKANGTELFSQNQSEKEAKPGEKQCPTKIKRKIQADPGRENPFDKQPQLSRDLGSRRSKSSQYRANEDIQKSQFLERPDKKLICGPLRSTNELIRKNCNKNHRKVGNLRKGINQRNDLHNSKEQEGFPNVIEKSGDINALINDLATDQDNKLYQLRENGRYLKSSVTVSRLEGNLDGSELILFDQEASSNFDKSADMRLVSKEESINYIKFTEKGIESYVGSKSFYPKNARNVSPALSSFEFKSKHRDTQQDSCRNYDQELDRLLS</sequence>
<dbReference type="EMBL" id="CAMPGE010018184">
    <property type="protein sequence ID" value="CAI2376623.1"/>
    <property type="molecule type" value="Genomic_DNA"/>
</dbReference>